<accession>A0ABS2S480</accession>
<proteinExistence type="predicted"/>
<feature type="chain" id="PRO_5045991887" description="PepSY domain-containing protein" evidence="1">
    <location>
        <begin position="33"/>
        <end position="117"/>
    </location>
</feature>
<feature type="signal peptide" evidence="1">
    <location>
        <begin position="1"/>
        <end position="32"/>
    </location>
</feature>
<name>A0ABS2S480_9PSEU</name>
<evidence type="ECO:0008006" key="4">
    <source>
        <dbReference type="Google" id="ProtNLM"/>
    </source>
</evidence>
<keyword evidence="1" id="KW-0732">Signal</keyword>
<protein>
    <recommendedName>
        <fullName evidence="4">PepSY domain-containing protein</fullName>
    </recommendedName>
</protein>
<reference evidence="2 3" key="1">
    <citation type="submission" date="2021-01" db="EMBL/GenBank/DDBJ databases">
        <title>Sequencing the genomes of 1000 actinobacteria strains.</title>
        <authorList>
            <person name="Klenk H.-P."/>
        </authorList>
    </citation>
    <scope>NUCLEOTIDE SEQUENCE [LARGE SCALE GENOMIC DNA]</scope>
    <source>
        <strain evidence="2 3">DSM 44581</strain>
    </source>
</reference>
<dbReference type="RefSeq" id="WP_204841463.1">
    <property type="nucleotide sequence ID" value="NZ_JAFBCL010000001.1"/>
</dbReference>
<dbReference type="Pfam" id="PF14076">
    <property type="entry name" value="DUF4258"/>
    <property type="match status" value="1"/>
</dbReference>
<comment type="caution">
    <text evidence="2">The sequence shown here is derived from an EMBL/GenBank/DDBJ whole genome shotgun (WGS) entry which is preliminary data.</text>
</comment>
<evidence type="ECO:0000256" key="1">
    <source>
        <dbReference type="SAM" id="SignalP"/>
    </source>
</evidence>
<sequence>MMNASRIGARIAATVTAFGAAIALAGGGAAMAATAQAEVVAPASGVVVQARPWYVTSYSNHALSRMAQRGITTDQVEAVVGSNQSRVEPGHAPDSYKITNWGISVVIDEDGRVITVF</sequence>
<dbReference type="Proteomes" id="UP001195724">
    <property type="component" value="Unassembled WGS sequence"/>
</dbReference>
<dbReference type="EMBL" id="JAFBCL010000001">
    <property type="protein sequence ID" value="MBM7810494.1"/>
    <property type="molecule type" value="Genomic_DNA"/>
</dbReference>
<gene>
    <name evidence="2" type="ORF">JOE68_001359</name>
</gene>
<dbReference type="InterPro" id="IPR025354">
    <property type="entry name" value="DUF4258"/>
</dbReference>
<evidence type="ECO:0000313" key="2">
    <source>
        <dbReference type="EMBL" id="MBM7810494.1"/>
    </source>
</evidence>
<organism evidence="2 3">
    <name type="scientific">Saccharothrix algeriensis</name>
    <dbReference type="NCBI Taxonomy" id="173560"/>
    <lineage>
        <taxon>Bacteria</taxon>
        <taxon>Bacillati</taxon>
        <taxon>Actinomycetota</taxon>
        <taxon>Actinomycetes</taxon>
        <taxon>Pseudonocardiales</taxon>
        <taxon>Pseudonocardiaceae</taxon>
        <taxon>Saccharothrix</taxon>
    </lineage>
</organism>
<keyword evidence="3" id="KW-1185">Reference proteome</keyword>
<evidence type="ECO:0000313" key="3">
    <source>
        <dbReference type="Proteomes" id="UP001195724"/>
    </source>
</evidence>